<dbReference type="SUPFAM" id="SSF52374">
    <property type="entry name" value="Nucleotidylyl transferase"/>
    <property type="match status" value="1"/>
</dbReference>
<evidence type="ECO:0000256" key="5">
    <source>
        <dbReference type="ARBA" id="ARBA00022840"/>
    </source>
</evidence>
<keyword evidence="6 9" id="KW-0648">Protein biosynthesis</keyword>
<accession>A0AAD2FS81</accession>
<dbReference type="InterPro" id="IPR014729">
    <property type="entry name" value="Rossmann-like_a/b/a_fold"/>
</dbReference>
<dbReference type="GO" id="GO:0004823">
    <property type="term" value="F:leucine-tRNA ligase activity"/>
    <property type="evidence" value="ECO:0007669"/>
    <property type="project" value="UniProtKB-EC"/>
</dbReference>
<evidence type="ECO:0000259" key="12">
    <source>
        <dbReference type="Pfam" id="PF08264"/>
    </source>
</evidence>
<feature type="domain" description="Aminoacyl-tRNA synthetase class Ia" evidence="11">
    <location>
        <begin position="211"/>
        <end position="795"/>
    </location>
</feature>
<feature type="domain" description="Aminoacyl-tRNA synthetase class Ia" evidence="11">
    <location>
        <begin position="33"/>
        <end position="113"/>
    </location>
</feature>
<feature type="compositionally biased region" description="Basic and acidic residues" evidence="10">
    <location>
        <begin position="1"/>
        <end position="10"/>
    </location>
</feature>
<evidence type="ECO:0000256" key="3">
    <source>
        <dbReference type="ARBA" id="ARBA00022598"/>
    </source>
</evidence>
<evidence type="ECO:0000256" key="2">
    <source>
        <dbReference type="ARBA" id="ARBA00013164"/>
    </source>
</evidence>
<reference evidence="14" key="1">
    <citation type="submission" date="2023-08" db="EMBL/GenBank/DDBJ databases">
        <authorList>
            <person name="Audoor S."/>
            <person name="Bilcke G."/>
        </authorList>
    </citation>
    <scope>NUCLEOTIDE SEQUENCE</scope>
</reference>
<dbReference type="PROSITE" id="PS00178">
    <property type="entry name" value="AA_TRNA_LIGASE_I"/>
    <property type="match status" value="1"/>
</dbReference>
<dbReference type="Pfam" id="PF08264">
    <property type="entry name" value="Anticodon_1"/>
    <property type="match status" value="1"/>
</dbReference>
<proteinExistence type="inferred from homology"/>
<dbReference type="Gene3D" id="3.90.740.10">
    <property type="entry name" value="Valyl/Leucyl/Isoleucyl-tRNA synthetase, editing domain"/>
    <property type="match status" value="1"/>
</dbReference>
<evidence type="ECO:0000313" key="14">
    <source>
        <dbReference type="EMBL" id="CAJ1951400.1"/>
    </source>
</evidence>
<evidence type="ECO:0000256" key="9">
    <source>
        <dbReference type="RuleBase" id="RU363035"/>
    </source>
</evidence>
<dbReference type="EMBL" id="CAKOGP040001781">
    <property type="protein sequence ID" value="CAJ1951400.1"/>
    <property type="molecule type" value="Genomic_DNA"/>
</dbReference>
<dbReference type="GO" id="GO:0006429">
    <property type="term" value="P:leucyl-tRNA aminoacylation"/>
    <property type="evidence" value="ECO:0007669"/>
    <property type="project" value="InterPro"/>
</dbReference>
<evidence type="ECO:0000256" key="10">
    <source>
        <dbReference type="SAM" id="MobiDB-lite"/>
    </source>
</evidence>
<gene>
    <name evidence="14" type="ORF">CYCCA115_LOCUS13054</name>
</gene>
<dbReference type="SUPFAM" id="SSF47323">
    <property type="entry name" value="Anticodon-binding domain of a subclass of class I aminoacyl-tRNA synthetases"/>
    <property type="match status" value="1"/>
</dbReference>
<dbReference type="NCBIfam" id="TIGR00395">
    <property type="entry name" value="leuS_arch"/>
    <property type="match status" value="1"/>
</dbReference>
<comment type="caution">
    <text evidence="14">The sequence shown here is derived from an EMBL/GenBank/DDBJ whole genome shotgun (WGS) entry which is preliminary data.</text>
</comment>
<name>A0AAD2FS81_9STRA</name>
<keyword evidence="5 9" id="KW-0067">ATP-binding</keyword>
<dbReference type="InterPro" id="IPR009008">
    <property type="entry name" value="Val/Leu/Ile-tRNA-synth_edit"/>
</dbReference>
<dbReference type="FunFam" id="3.90.740.10:FF:000001">
    <property type="entry name" value="Leucine--tRNA ligase, cytoplasmic"/>
    <property type="match status" value="1"/>
</dbReference>
<keyword evidence="7 9" id="KW-0030">Aminoacyl-tRNA synthetase</keyword>
<dbReference type="PANTHER" id="PTHR45794">
    <property type="entry name" value="LEUCYL-TRNA SYNTHETASE"/>
    <property type="match status" value="1"/>
</dbReference>
<dbReference type="InterPro" id="IPR013155">
    <property type="entry name" value="M/V/L/I-tRNA-synth_anticd-bd"/>
</dbReference>
<evidence type="ECO:0000259" key="11">
    <source>
        <dbReference type="Pfam" id="PF00133"/>
    </source>
</evidence>
<dbReference type="InterPro" id="IPR055416">
    <property type="entry name" value="RBD_LARS1"/>
</dbReference>
<evidence type="ECO:0000259" key="13">
    <source>
        <dbReference type="Pfam" id="PF24810"/>
    </source>
</evidence>
<dbReference type="InterPro" id="IPR009080">
    <property type="entry name" value="tRNAsynth_Ia_anticodon-bd"/>
</dbReference>
<protein>
    <recommendedName>
        <fullName evidence="2">leucine--tRNA ligase</fullName>
        <ecNumber evidence="2">6.1.1.4</ecNumber>
    </recommendedName>
    <alternativeName>
        <fullName evidence="8">Leucyl-tRNA synthetase</fullName>
    </alternativeName>
</protein>
<dbReference type="Gene3D" id="3.40.50.620">
    <property type="entry name" value="HUPs"/>
    <property type="match status" value="1"/>
</dbReference>
<dbReference type="PANTHER" id="PTHR45794:SF1">
    <property type="entry name" value="LEUCINE--TRNA LIGASE, CYTOPLASMIC"/>
    <property type="match status" value="1"/>
</dbReference>
<keyword evidence="4 9" id="KW-0547">Nucleotide-binding</keyword>
<comment type="similarity">
    <text evidence="1 9">Belongs to the class-I aminoacyl-tRNA synthetase family.</text>
</comment>
<dbReference type="InterPro" id="IPR004493">
    <property type="entry name" value="Leu-tRNA-synth_Ia_arc/euk"/>
</dbReference>
<feature type="region of interest" description="Disordered" evidence="10">
    <location>
        <begin position="1"/>
        <end position="24"/>
    </location>
</feature>
<feature type="domain" description="Leucine--tRNA ligase RagD-binding" evidence="13">
    <location>
        <begin position="969"/>
        <end position="1042"/>
    </location>
</feature>
<dbReference type="Proteomes" id="UP001295423">
    <property type="component" value="Unassembled WGS sequence"/>
</dbReference>
<dbReference type="Pfam" id="PF00133">
    <property type="entry name" value="tRNA-synt_1"/>
    <property type="match status" value="2"/>
</dbReference>
<dbReference type="InterPro" id="IPR002300">
    <property type="entry name" value="aa-tRNA-synth_Ia"/>
</dbReference>
<evidence type="ECO:0000256" key="1">
    <source>
        <dbReference type="ARBA" id="ARBA00005594"/>
    </source>
</evidence>
<dbReference type="Pfam" id="PF24810">
    <property type="entry name" value="RBD_LARS1"/>
    <property type="match status" value="1"/>
</dbReference>
<keyword evidence="3 9" id="KW-0436">Ligase</keyword>
<evidence type="ECO:0000256" key="7">
    <source>
        <dbReference type="ARBA" id="ARBA00023146"/>
    </source>
</evidence>
<dbReference type="EC" id="6.1.1.4" evidence="2"/>
<evidence type="ECO:0000256" key="8">
    <source>
        <dbReference type="ARBA" id="ARBA00030520"/>
    </source>
</evidence>
<evidence type="ECO:0000256" key="4">
    <source>
        <dbReference type="ARBA" id="ARBA00022741"/>
    </source>
</evidence>
<evidence type="ECO:0000313" key="15">
    <source>
        <dbReference type="Proteomes" id="UP001295423"/>
    </source>
</evidence>
<dbReference type="Gene3D" id="1.10.730.10">
    <property type="entry name" value="Isoleucyl-tRNA Synthetase, Domain 1"/>
    <property type="match status" value="1"/>
</dbReference>
<keyword evidence="15" id="KW-1185">Reference proteome</keyword>
<dbReference type="InterPro" id="IPR001412">
    <property type="entry name" value="aa-tRNA-synth_I_CS"/>
</dbReference>
<dbReference type="GO" id="GO:0002161">
    <property type="term" value="F:aminoacyl-tRNA deacylase activity"/>
    <property type="evidence" value="ECO:0007669"/>
    <property type="project" value="InterPro"/>
</dbReference>
<evidence type="ECO:0000256" key="6">
    <source>
        <dbReference type="ARBA" id="ARBA00022917"/>
    </source>
</evidence>
<dbReference type="AlphaFoldDB" id="A0AAD2FS81"/>
<dbReference type="GO" id="GO:0005524">
    <property type="term" value="F:ATP binding"/>
    <property type="evidence" value="ECO:0007669"/>
    <property type="project" value="UniProtKB-KW"/>
</dbReference>
<feature type="domain" description="Methionyl/Valyl/Leucyl/Isoleucyl-tRNA synthetase anticodon-binding" evidence="12">
    <location>
        <begin position="834"/>
        <end position="955"/>
    </location>
</feature>
<sequence length="1095" mass="122724">MTDEATKGMEKLGIAPPKGTAKRDAMRANEIAVQKQWEEEKAFEVGPSDDKDKETFMVTFPYPYSNGHLHIGHAFSLTKAIFRAQYERHQGKQVLFPFAFHCTGMPIQAAANKLKSEIEQFGTPPQFPEDDPAIRAKMEAEMQAAAEAKAAKAAAGGNKAKGAKTKLVQKTGTGIVRQWNILAKMVPTEEIPQFVDPYHWLSYFPPIGVDHLKKFGVGVDWRRAFITTAVNPYYDAFIRWQFETLKSKGKILFGKRNNVYSLVDGQVCADHDRSEGEGVGPQEYVLIKIKVLPVEDETRHAKMKKLLDTCGGKSVYLVPATLRPETMYGQTNCFVLPTGEYGAYQVDATNEVFIMSARSARGLSCQVYKDNQGYTNEFGKITCLETFSGDELLGLPLKAPMAKYDKVYTLPLLSISMSKGTGVVTSVPSDAPDDYVALQELQNKEAFRAKFGLTDEMVVPFEVVPIIKIEGYGDASAVFMCNKLKIKSSGDKAKLTKAKDETYLKGFTMGIMQVGKYAGKKVSDVKPIIKQEMIDSGDACLYFEPESKVVSRTNDECVVASTDQWYLAYGEESWTAAVKKHVLNADTFNAYDDNALGRYEYTAGWLKEWACTRQFGLGTYLPWDPEWVIESLSDSTIYMAYYTIAHHLQGADNLNGDQAKSPENIDPKKLTTAVFDYIFRKGPMPADCGIAEESLNKMKSEFRYWYPMDLRVSAKDLIPNHLTMALFNHAAIWEDEPELMPKGYYCNGHVLVDGEKMSKSKGNFLMMNETVENFTVDGTRFACADAGDSLDDANFSRETADHAILSLTNEEGWITETMASSDLRTGGELNFMDNVLQNETNRLIIATGTAFAGMQFREGIQYGWYEMLMARAEYRSWCQDSGVSMHKDVIQKWAEALIILICPVCPHWSEALWKKLGKEGLAVKAPWPVADEEDKLLTRQAGLLRDSLKQFRSQVGKAKKGWKTASIIVADTYPDWKIETLQWMQEQYSDDTGFPATFMKDLKAWTGANVSDKKMIKFTMQFASFMKNEAAEVGRVALDTQLPFDQSAIFEGSMQYLKAQLEIPEIDILKIESAADVPERVSGLVTPGKPYLWVR</sequence>
<organism evidence="14 15">
    <name type="scientific">Cylindrotheca closterium</name>
    <dbReference type="NCBI Taxonomy" id="2856"/>
    <lineage>
        <taxon>Eukaryota</taxon>
        <taxon>Sar</taxon>
        <taxon>Stramenopiles</taxon>
        <taxon>Ochrophyta</taxon>
        <taxon>Bacillariophyta</taxon>
        <taxon>Bacillariophyceae</taxon>
        <taxon>Bacillariophycidae</taxon>
        <taxon>Bacillariales</taxon>
        <taxon>Bacillariaceae</taxon>
        <taxon>Cylindrotheca</taxon>
    </lineage>
</organism>
<dbReference type="SUPFAM" id="SSF50677">
    <property type="entry name" value="ValRS/IleRS/LeuRS editing domain"/>
    <property type="match status" value="1"/>
</dbReference>